<dbReference type="PROSITE" id="PS51272">
    <property type="entry name" value="SLH"/>
    <property type="match status" value="3"/>
</dbReference>
<evidence type="ECO:0000256" key="4">
    <source>
        <dbReference type="SAM" id="SignalP"/>
    </source>
</evidence>
<dbReference type="PROSITE" id="PS50012">
    <property type="entry name" value="RCC1_3"/>
    <property type="match status" value="6"/>
</dbReference>
<feature type="compositionally biased region" description="Pro residues" evidence="3">
    <location>
        <begin position="565"/>
        <end position="574"/>
    </location>
</feature>
<dbReference type="PANTHER" id="PTHR45982">
    <property type="entry name" value="REGULATOR OF CHROMOSOME CONDENSATION"/>
    <property type="match status" value="1"/>
</dbReference>
<dbReference type="GO" id="GO:0005737">
    <property type="term" value="C:cytoplasm"/>
    <property type="evidence" value="ECO:0007669"/>
    <property type="project" value="TreeGrafter"/>
</dbReference>
<accession>R4Z485</accession>
<dbReference type="Pfam" id="PF00415">
    <property type="entry name" value="RCC1"/>
    <property type="match status" value="1"/>
</dbReference>
<dbReference type="AlphaFoldDB" id="R4Z485"/>
<evidence type="ECO:0000313" key="6">
    <source>
        <dbReference type="EMBL" id="CCM65543.1"/>
    </source>
</evidence>
<dbReference type="STRING" id="1229780.BN381_80073"/>
<dbReference type="RefSeq" id="WP_012230331.1">
    <property type="nucleotide sequence ID" value="NZ_HG422565.1"/>
</dbReference>
<dbReference type="InterPro" id="IPR000408">
    <property type="entry name" value="Reg_chr_condens"/>
</dbReference>
<dbReference type="eggNOG" id="COG5184">
    <property type="taxonomic scope" value="Bacteria"/>
</dbReference>
<feature type="region of interest" description="Disordered" evidence="3">
    <location>
        <begin position="551"/>
        <end position="574"/>
    </location>
</feature>
<dbReference type="Pfam" id="PF25390">
    <property type="entry name" value="WD40_RLD"/>
    <property type="match status" value="1"/>
</dbReference>
<feature type="domain" description="SLH" evidence="5">
    <location>
        <begin position="110"/>
        <end position="173"/>
    </location>
</feature>
<dbReference type="Gene3D" id="2.130.10.30">
    <property type="entry name" value="Regulator of chromosome condensation 1/beta-lactamase-inhibitor protein II"/>
    <property type="match status" value="2"/>
</dbReference>
<comment type="caution">
    <text evidence="6">The sequence shown here is derived from an EMBL/GenBank/DDBJ whole genome shotgun (WGS) entry which is preliminary data.</text>
</comment>
<feature type="domain" description="SLH" evidence="5">
    <location>
        <begin position="50"/>
        <end position="108"/>
    </location>
</feature>
<keyword evidence="4" id="KW-0732">Signal</keyword>
<dbReference type="eggNOG" id="COG1404">
    <property type="taxonomic scope" value="Bacteria"/>
</dbReference>
<feature type="domain" description="SLH" evidence="5">
    <location>
        <begin position="174"/>
        <end position="233"/>
    </location>
</feature>
<dbReference type="Pfam" id="PF00395">
    <property type="entry name" value="SLH"/>
    <property type="match status" value="3"/>
</dbReference>
<evidence type="ECO:0000256" key="3">
    <source>
        <dbReference type="SAM" id="MobiDB-lite"/>
    </source>
</evidence>
<feature type="signal peptide" evidence="4">
    <location>
        <begin position="1"/>
        <end position="29"/>
    </location>
</feature>
<dbReference type="HOGENOM" id="CLU_005210_8_1_11"/>
<dbReference type="SUPFAM" id="SSF50985">
    <property type="entry name" value="RCC1/BLIP-II"/>
    <property type="match status" value="2"/>
</dbReference>
<evidence type="ECO:0000259" key="5">
    <source>
        <dbReference type="PROSITE" id="PS51272"/>
    </source>
</evidence>
<dbReference type="Proteomes" id="UP000018291">
    <property type="component" value="Unassembled WGS sequence"/>
</dbReference>
<dbReference type="GO" id="GO:0005085">
    <property type="term" value="F:guanyl-nucleotide exchange factor activity"/>
    <property type="evidence" value="ECO:0007669"/>
    <property type="project" value="TreeGrafter"/>
</dbReference>
<feature type="chain" id="PRO_5004383744" description="SLH domain-containing protein" evidence="4">
    <location>
        <begin position="30"/>
        <end position="574"/>
    </location>
</feature>
<dbReference type="InterPro" id="IPR009091">
    <property type="entry name" value="RCC1/BLIP-II"/>
</dbReference>
<proteinExistence type="predicted"/>
<feature type="region of interest" description="Disordered" evidence="3">
    <location>
        <begin position="29"/>
        <end position="50"/>
    </location>
</feature>
<evidence type="ECO:0000256" key="2">
    <source>
        <dbReference type="ARBA" id="ARBA00022737"/>
    </source>
</evidence>
<dbReference type="InterPro" id="IPR051553">
    <property type="entry name" value="Ran_GTPase-activating"/>
</dbReference>
<name>R4Z485_9ACTN</name>
<dbReference type="PANTHER" id="PTHR45982:SF1">
    <property type="entry name" value="REGULATOR OF CHROMOSOME CONDENSATION"/>
    <property type="match status" value="1"/>
</dbReference>
<sequence length="574" mass="58020">MRSSGVFRLAAALLVGLGVVVSLSTPAGAEVPPPNSLDAPTPDTSCVTPAPHGFSDVPSGAYYSKAVAWLVGKGITSGTVPGKYSPDQPVTRGQMAMFLWNMEDSPVPVGSHGFSDVPAGSYYEDAVTWLVAEGITSGTAPGKFSPSNVVTRGQMATFLWAAAGSFVVPAPHGFSDVPAGSYFQRAVTWLVAEGITSGTSPGKFSPSNVVTRGQMATFLWGSVCLPEPMVAAGGFHSCALKLDGTVACWGDNETGQVGDGTTTLRPTAVPVSGLSEVTSITTGNDHSCALKLNRTVVCWGNNSFGQLGDGSTISMPIPTSVSGLTDVVSISAAFYHTCAVKQNGTAACWGRNIDGQLGDGSTTGRLTATAVSGLTGAAKVSAGSSHSCVLKMDGSVTCWGGNSAGQVGDGSTTKRPVPTPVGMTGVTSLAAGVSHTCAVKSSGTALCWGSNYNGQLGDGTNTNRLTPTPVGGLVKAASITAGGQHTCVGKRDGTSLCWGGNGLGQLGNGSTTARLTPFPVSLSGARGISVGRYHTCAVKYDRTVACWGDNRRGALGNGTTTDDPTPNPAPVLGL</sequence>
<evidence type="ECO:0000313" key="7">
    <source>
        <dbReference type="Proteomes" id="UP000018291"/>
    </source>
</evidence>
<keyword evidence="1" id="KW-0344">Guanine-nucleotide releasing factor</keyword>
<keyword evidence="2" id="KW-0677">Repeat</keyword>
<dbReference type="InterPro" id="IPR058923">
    <property type="entry name" value="RCC1-like_dom"/>
</dbReference>
<dbReference type="Pfam" id="PF13540">
    <property type="entry name" value="RCC1_2"/>
    <property type="match status" value="1"/>
</dbReference>
<reference evidence="6 7" key="1">
    <citation type="journal article" date="2013" name="ISME J.">
        <title>Metabolic model for the filamentous 'Candidatus Microthrix parvicella' based on genomic and metagenomic analyses.</title>
        <authorList>
            <person name="Jon McIlroy S."/>
            <person name="Kristiansen R."/>
            <person name="Albertsen M."/>
            <person name="Michael Karst S."/>
            <person name="Rossetti S."/>
            <person name="Lund Nielsen J."/>
            <person name="Tandoi V."/>
            <person name="James Seviour R."/>
            <person name="Nielsen P.H."/>
        </authorList>
    </citation>
    <scope>NUCLEOTIDE SEQUENCE [LARGE SCALE GENOMIC DNA]</scope>
    <source>
        <strain evidence="6 7">RN1</strain>
    </source>
</reference>
<dbReference type="InterPro" id="IPR001119">
    <property type="entry name" value="SLH_dom"/>
</dbReference>
<keyword evidence="7" id="KW-1185">Reference proteome</keyword>
<organism evidence="6 7">
    <name type="scientific">Candidatus Neomicrothrix parvicella RN1</name>
    <dbReference type="NCBI Taxonomy" id="1229780"/>
    <lineage>
        <taxon>Bacteria</taxon>
        <taxon>Bacillati</taxon>
        <taxon>Actinomycetota</taxon>
        <taxon>Acidimicrobiia</taxon>
        <taxon>Acidimicrobiales</taxon>
        <taxon>Microthrixaceae</taxon>
        <taxon>Candidatus Neomicrothrix</taxon>
    </lineage>
</organism>
<dbReference type="PRINTS" id="PR00633">
    <property type="entry name" value="RCCNDNSATION"/>
</dbReference>
<dbReference type="EMBL" id="CANL01000078">
    <property type="protein sequence ID" value="CCM65543.1"/>
    <property type="molecule type" value="Genomic_DNA"/>
</dbReference>
<protein>
    <recommendedName>
        <fullName evidence="5">SLH domain-containing protein</fullName>
    </recommendedName>
</protein>
<gene>
    <name evidence="6" type="ORF">BN381_80073</name>
</gene>
<evidence type="ECO:0000256" key="1">
    <source>
        <dbReference type="ARBA" id="ARBA00022658"/>
    </source>
</evidence>